<reference evidence="8" key="1">
    <citation type="journal article" date="2019" name="Int. J. Syst. Evol. Microbiol.">
        <title>The Global Catalogue of Microorganisms (GCM) 10K type strain sequencing project: providing services to taxonomists for standard genome sequencing and annotation.</title>
        <authorList>
            <consortium name="The Broad Institute Genomics Platform"/>
            <consortium name="The Broad Institute Genome Sequencing Center for Infectious Disease"/>
            <person name="Wu L."/>
            <person name="Ma J."/>
        </authorList>
    </citation>
    <scope>NUCLEOTIDE SEQUENCE [LARGE SCALE GENOMIC DNA]</scope>
    <source>
        <strain evidence="8">JCM 16908</strain>
    </source>
</reference>
<feature type="transmembrane region" description="Helical" evidence="5">
    <location>
        <begin position="179"/>
        <end position="201"/>
    </location>
</feature>
<dbReference type="SUPFAM" id="SSF55874">
    <property type="entry name" value="ATPase domain of HSP90 chaperone/DNA topoisomerase II/histidine kinase"/>
    <property type="match status" value="1"/>
</dbReference>
<accession>A0ABP7JGV8</accession>
<feature type="transmembrane region" description="Helical" evidence="5">
    <location>
        <begin position="66"/>
        <end position="87"/>
    </location>
</feature>
<feature type="region of interest" description="Disordered" evidence="4">
    <location>
        <begin position="680"/>
        <end position="710"/>
    </location>
</feature>
<sequence length="710" mass="75357">MRRLGWAAGSLAVASVGLVAAGLFLRFQVQVPERIRPSVMTGDDVVGVVYPVLGLLLLLRRPRLPVGWLMLAGGFVTATLGVAQALWERSHLAGDFATRSLIGDYNAVAGALCIVAVDLLLPLLFPDGRLPARRWRPVAAFAVGIVLLLAFLFVVRPSVPGSPAGPNPFAIEGLAPVGAWLGGLGVDWYLIAEGLCVLSLVDRFRIADAAGRRQVGWLLYAVAANWIVESWAPYSVAAMLTTAAIPAAIVIAVTRNRLYGIDTLASRTLIAAGLAGSIGAVYFAVSTLGLVASGLGQLAGLAAALFAGAAFQPLRRALRRMADLLFYGHSGDARHLTERLIREVHSAEPASALAAVVATVRDGLTVSGVAVEVTDGRPGSVAIGQVGHSPREVPLVWHGEPVGRMLIGRPGPRRFPLAHDDRMIAVLTPFVADVAHAVRMSADLQRSRERILSAREEERRRLRRDLHDGLGQALGDMAMSVTMARKMLHDSPESAEDLLARLRAGMDTVTHEIRELVYGLRPPALDDLGLTEAVRRLTEPDARLDLAGEPGTRLDLAGEPDARLDRAGEKDERVGGGNVPDRLPAAVEVAVYRITQEALTNARRHARASSIVVTLGRPAGELRLSVRDDGVGLPGDVRSGVGLPSMRERAAELGGTCSITRPADGGTLVEVVLPVGVDELPMSTEDPAHNGQGASHHGEPLADQRVHTAR</sequence>
<dbReference type="Gene3D" id="3.30.565.10">
    <property type="entry name" value="Histidine kinase-like ATPase, C-terminal domain"/>
    <property type="match status" value="1"/>
</dbReference>
<keyword evidence="1" id="KW-0808">Transferase</keyword>
<dbReference type="Pfam" id="PF02518">
    <property type="entry name" value="HATPase_c"/>
    <property type="match status" value="1"/>
</dbReference>
<dbReference type="InterPro" id="IPR011712">
    <property type="entry name" value="Sig_transdc_His_kin_sub3_dim/P"/>
</dbReference>
<keyword evidence="2" id="KW-0418">Kinase</keyword>
<proteinExistence type="predicted"/>
<dbReference type="InterPro" id="IPR036890">
    <property type="entry name" value="HATPase_C_sf"/>
</dbReference>
<feature type="region of interest" description="Disordered" evidence="4">
    <location>
        <begin position="547"/>
        <end position="579"/>
    </location>
</feature>
<feature type="transmembrane region" description="Helical" evidence="5">
    <location>
        <begin position="291"/>
        <end position="311"/>
    </location>
</feature>
<comment type="caution">
    <text evidence="7">The sequence shown here is derived from an EMBL/GenBank/DDBJ whole genome shotgun (WGS) entry which is preliminary data.</text>
</comment>
<name>A0ABP7JGV8_9ACTN</name>
<dbReference type="CDD" id="cd16917">
    <property type="entry name" value="HATPase_UhpB-NarQ-NarX-like"/>
    <property type="match status" value="1"/>
</dbReference>
<keyword evidence="3" id="KW-0902">Two-component regulatory system</keyword>
<keyword evidence="5" id="KW-0472">Membrane</keyword>
<feature type="transmembrane region" description="Helical" evidence="5">
    <location>
        <begin position="107"/>
        <end position="126"/>
    </location>
</feature>
<dbReference type="Gene3D" id="1.20.5.1930">
    <property type="match status" value="1"/>
</dbReference>
<evidence type="ECO:0000256" key="1">
    <source>
        <dbReference type="ARBA" id="ARBA00022679"/>
    </source>
</evidence>
<evidence type="ECO:0000256" key="4">
    <source>
        <dbReference type="SAM" id="MobiDB-lite"/>
    </source>
</evidence>
<dbReference type="RefSeq" id="WP_344953045.1">
    <property type="nucleotide sequence ID" value="NZ_BAAAZR010000061.1"/>
</dbReference>
<dbReference type="InterPro" id="IPR050482">
    <property type="entry name" value="Sensor_HK_TwoCompSys"/>
</dbReference>
<evidence type="ECO:0000256" key="2">
    <source>
        <dbReference type="ARBA" id="ARBA00022777"/>
    </source>
</evidence>
<dbReference type="InterPro" id="IPR003594">
    <property type="entry name" value="HATPase_dom"/>
</dbReference>
<evidence type="ECO:0000259" key="6">
    <source>
        <dbReference type="PROSITE" id="PS50109"/>
    </source>
</evidence>
<dbReference type="InterPro" id="IPR005467">
    <property type="entry name" value="His_kinase_dom"/>
</dbReference>
<organism evidence="7 8">
    <name type="scientific">Sphaerisporangium flaviroseum</name>
    <dbReference type="NCBI Taxonomy" id="509199"/>
    <lineage>
        <taxon>Bacteria</taxon>
        <taxon>Bacillati</taxon>
        <taxon>Actinomycetota</taxon>
        <taxon>Actinomycetes</taxon>
        <taxon>Streptosporangiales</taxon>
        <taxon>Streptosporangiaceae</taxon>
        <taxon>Sphaerisporangium</taxon>
    </lineage>
</organism>
<keyword evidence="8" id="KW-1185">Reference proteome</keyword>
<dbReference type="EMBL" id="BAAAZR010000061">
    <property type="protein sequence ID" value="GAA3844802.1"/>
    <property type="molecule type" value="Genomic_DNA"/>
</dbReference>
<dbReference type="Proteomes" id="UP001500888">
    <property type="component" value="Unassembled WGS sequence"/>
</dbReference>
<feature type="transmembrane region" description="Helical" evidence="5">
    <location>
        <begin position="37"/>
        <end position="59"/>
    </location>
</feature>
<feature type="transmembrane region" description="Helical" evidence="5">
    <location>
        <begin position="265"/>
        <end position="285"/>
    </location>
</feature>
<evidence type="ECO:0000313" key="7">
    <source>
        <dbReference type="EMBL" id="GAA3844802.1"/>
    </source>
</evidence>
<feature type="domain" description="Histidine kinase" evidence="6">
    <location>
        <begin position="591"/>
        <end position="677"/>
    </location>
</feature>
<dbReference type="SMART" id="SM00387">
    <property type="entry name" value="HATPase_c"/>
    <property type="match status" value="1"/>
</dbReference>
<keyword evidence="5" id="KW-0812">Transmembrane</keyword>
<feature type="compositionally biased region" description="Basic and acidic residues" evidence="4">
    <location>
        <begin position="560"/>
        <end position="574"/>
    </location>
</feature>
<protein>
    <recommendedName>
        <fullName evidence="6">Histidine kinase domain-containing protein</fullName>
    </recommendedName>
</protein>
<dbReference type="Pfam" id="PF07730">
    <property type="entry name" value="HisKA_3"/>
    <property type="match status" value="1"/>
</dbReference>
<evidence type="ECO:0000256" key="3">
    <source>
        <dbReference type="ARBA" id="ARBA00023012"/>
    </source>
</evidence>
<feature type="compositionally biased region" description="Basic and acidic residues" evidence="4">
    <location>
        <begin position="696"/>
        <end position="710"/>
    </location>
</feature>
<dbReference type="PANTHER" id="PTHR24421">
    <property type="entry name" value="NITRATE/NITRITE SENSOR PROTEIN NARX-RELATED"/>
    <property type="match status" value="1"/>
</dbReference>
<gene>
    <name evidence="7" type="ORF">GCM10022226_79960</name>
</gene>
<keyword evidence="5" id="KW-1133">Transmembrane helix</keyword>
<evidence type="ECO:0000313" key="8">
    <source>
        <dbReference type="Proteomes" id="UP001500888"/>
    </source>
</evidence>
<dbReference type="PROSITE" id="PS50109">
    <property type="entry name" value="HIS_KIN"/>
    <property type="match status" value="1"/>
</dbReference>
<feature type="transmembrane region" description="Helical" evidence="5">
    <location>
        <begin position="138"/>
        <end position="159"/>
    </location>
</feature>
<evidence type="ECO:0000256" key="5">
    <source>
        <dbReference type="SAM" id="Phobius"/>
    </source>
</evidence>
<feature type="transmembrane region" description="Helical" evidence="5">
    <location>
        <begin position="234"/>
        <end position="253"/>
    </location>
</feature>